<dbReference type="EMBL" id="QKRB01000036">
    <property type="protein sequence ID" value="PZD96823.1"/>
    <property type="molecule type" value="Genomic_DNA"/>
</dbReference>
<keyword evidence="2" id="KW-1185">Reference proteome</keyword>
<comment type="caution">
    <text evidence="1">The sequence shown here is derived from an EMBL/GenBank/DDBJ whole genome shotgun (WGS) entry which is preliminary data.</text>
</comment>
<dbReference type="Proteomes" id="UP000249522">
    <property type="component" value="Unassembled WGS sequence"/>
</dbReference>
<evidence type="ECO:0000313" key="2">
    <source>
        <dbReference type="Proteomes" id="UP000249522"/>
    </source>
</evidence>
<accession>A0A2W1LDE0</accession>
<organism evidence="1 2">
    <name type="scientific">Paenibacillus sambharensis</name>
    <dbReference type="NCBI Taxonomy" id="1803190"/>
    <lineage>
        <taxon>Bacteria</taxon>
        <taxon>Bacillati</taxon>
        <taxon>Bacillota</taxon>
        <taxon>Bacilli</taxon>
        <taxon>Bacillales</taxon>
        <taxon>Paenibacillaceae</taxon>
        <taxon>Paenibacillus</taxon>
    </lineage>
</organism>
<reference evidence="1 2" key="1">
    <citation type="submission" date="2018-06" db="EMBL/GenBank/DDBJ databases">
        <title>Paenibacillus imtechensis sp. nov.</title>
        <authorList>
            <person name="Pinnaka A.K."/>
            <person name="Singh H."/>
            <person name="Kaur M."/>
        </authorList>
    </citation>
    <scope>NUCLEOTIDE SEQUENCE [LARGE SCALE GENOMIC DNA]</scope>
    <source>
        <strain evidence="1 2">SMB1</strain>
    </source>
</reference>
<proteinExistence type="predicted"/>
<sequence>MTRHLVLYDRTSQRKGAAAAMKALAEEWRRNGYTVARYGEEAAQPDVRLWEEHEYGSSCHGRRSLGIVLADSTILSDRHSYRSANSLWPVPVKITALVIDDRIVNFGHRFVSLQFSPFCYVFAAERHSSSYAPLVAYLINKFATEEEAL</sequence>
<dbReference type="AlphaFoldDB" id="A0A2W1LDE0"/>
<gene>
    <name evidence="1" type="ORF">DNH61_06395</name>
</gene>
<evidence type="ECO:0000313" key="1">
    <source>
        <dbReference type="EMBL" id="PZD96823.1"/>
    </source>
</evidence>
<dbReference type="OrthoDB" id="2607848at2"/>
<dbReference type="RefSeq" id="WP_111145834.1">
    <property type="nucleotide sequence ID" value="NZ_QKRB01000036.1"/>
</dbReference>
<name>A0A2W1LDE0_9BACL</name>
<protein>
    <submittedName>
        <fullName evidence="1">Uncharacterized protein</fullName>
    </submittedName>
</protein>